<dbReference type="VEuPathDB" id="VectorBase:AFUN014097"/>
<protein>
    <submittedName>
        <fullName evidence="1">Uncharacterized protein</fullName>
    </submittedName>
</protein>
<reference evidence="1" key="1">
    <citation type="submission" date="2020-05" db="UniProtKB">
        <authorList>
            <consortium name="EnsemblMetazoa"/>
        </authorList>
    </citation>
    <scope>IDENTIFICATION</scope>
    <source>
        <strain evidence="1">FUMOZ</strain>
    </source>
</reference>
<name>A0A182S0R8_ANOFN</name>
<accession>A0A182S0R8</accession>
<proteinExistence type="predicted"/>
<dbReference type="AlphaFoldDB" id="A0A182S0R8"/>
<evidence type="ECO:0000313" key="1">
    <source>
        <dbReference type="EnsemblMetazoa" id="AFUN014097-PA"/>
    </source>
</evidence>
<organism evidence="1">
    <name type="scientific">Anopheles funestus</name>
    <name type="common">African malaria mosquito</name>
    <dbReference type="NCBI Taxonomy" id="62324"/>
    <lineage>
        <taxon>Eukaryota</taxon>
        <taxon>Metazoa</taxon>
        <taxon>Ecdysozoa</taxon>
        <taxon>Arthropoda</taxon>
        <taxon>Hexapoda</taxon>
        <taxon>Insecta</taxon>
        <taxon>Pterygota</taxon>
        <taxon>Neoptera</taxon>
        <taxon>Endopterygota</taxon>
        <taxon>Diptera</taxon>
        <taxon>Nematocera</taxon>
        <taxon>Culicoidea</taxon>
        <taxon>Culicidae</taxon>
        <taxon>Anophelinae</taxon>
        <taxon>Anopheles</taxon>
    </lineage>
</organism>
<dbReference type="EnsemblMetazoa" id="AFUN014097-RA">
    <property type="protein sequence ID" value="AFUN014097-PA"/>
    <property type="gene ID" value="AFUN014097"/>
</dbReference>
<sequence>MVPKKACLRTIDDVKGD</sequence>